<dbReference type="Gene3D" id="1.10.1020.10">
    <property type="entry name" value="Adenine-specific Methyltransferase, Domain 2"/>
    <property type="match status" value="1"/>
</dbReference>
<evidence type="ECO:0000256" key="6">
    <source>
        <dbReference type="ARBA" id="ARBA00047942"/>
    </source>
</evidence>
<keyword evidence="4 7" id="KW-0808">Transferase</keyword>
<dbReference type="Pfam" id="PF02086">
    <property type="entry name" value="MethyltransfD12"/>
    <property type="match status" value="1"/>
</dbReference>
<evidence type="ECO:0000256" key="3">
    <source>
        <dbReference type="ARBA" id="ARBA00022603"/>
    </source>
</evidence>
<evidence type="ECO:0000256" key="4">
    <source>
        <dbReference type="ARBA" id="ARBA00022679"/>
    </source>
</evidence>
<dbReference type="InterPro" id="IPR029063">
    <property type="entry name" value="SAM-dependent_MTases_sf"/>
</dbReference>
<organism evidence="7 8">
    <name type="scientific">Candidatus Roizmanbacteria bacterium GW2011_GWB1_40_7</name>
    <dbReference type="NCBI Taxonomy" id="1618482"/>
    <lineage>
        <taxon>Bacteria</taxon>
        <taxon>Candidatus Roizmaniibacteriota</taxon>
    </lineage>
</organism>
<dbReference type="Proteomes" id="UP000034664">
    <property type="component" value="Unassembled WGS sequence"/>
</dbReference>
<dbReference type="PRINTS" id="PR00505">
    <property type="entry name" value="D12N6MTFRASE"/>
</dbReference>
<dbReference type="SUPFAM" id="SSF53335">
    <property type="entry name" value="S-adenosyl-L-methionine-dependent methyltransferases"/>
    <property type="match status" value="1"/>
</dbReference>
<dbReference type="GO" id="GO:0009307">
    <property type="term" value="P:DNA restriction-modification system"/>
    <property type="evidence" value="ECO:0007669"/>
    <property type="project" value="InterPro"/>
</dbReference>
<protein>
    <recommendedName>
        <fullName evidence="2">site-specific DNA-methyltransferase (adenine-specific)</fullName>
        <ecNumber evidence="2">2.1.1.72</ecNumber>
    </recommendedName>
</protein>
<dbReference type="PANTHER" id="PTHR30481">
    <property type="entry name" value="DNA ADENINE METHYLASE"/>
    <property type="match status" value="1"/>
</dbReference>
<dbReference type="InterPro" id="IPR023095">
    <property type="entry name" value="Ade_MeTrfase_dom_2"/>
</dbReference>
<dbReference type="EC" id="2.1.1.72" evidence="2"/>
<dbReference type="EMBL" id="LBZM01000041">
    <property type="protein sequence ID" value="KKR70911.1"/>
    <property type="molecule type" value="Genomic_DNA"/>
</dbReference>
<evidence type="ECO:0000256" key="5">
    <source>
        <dbReference type="ARBA" id="ARBA00022691"/>
    </source>
</evidence>
<dbReference type="InterPro" id="IPR012327">
    <property type="entry name" value="MeTrfase_D12"/>
</dbReference>
<name>A0A0G0T7Y4_9BACT</name>
<sequence>MIFYSPLRYPGGKNKLAKFIAMICEHNNINGHYIEPYAGGASVALYLLLEGCVSEITINDKNRTIYAFWYSVVHKPEDLIKLIQTTRVNISTWKKQRAILQNKEREPLLRLGFATFFLNRTNVSGILTGGPIGNINQTGFYKLNCRFDKKVLIERIRRIANHKDRIHVECMDAIDLVKKIQKEAKSSNSIFYFDPPYYLKGESLYMNHYEKGDHIAVGEVIKNIKSVQWIVSYDDHPEIRKIYSNFRQKTHELIYSAHGPRIGKEIIFFSRKLLIPRKIYT</sequence>
<proteinExistence type="inferred from homology"/>
<gene>
    <name evidence="7" type="ORF">UU14_C0041G0005</name>
</gene>
<dbReference type="GO" id="GO:1904047">
    <property type="term" value="F:S-adenosyl-L-methionine binding"/>
    <property type="evidence" value="ECO:0007669"/>
    <property type="project" value="TreeGrafter"/>
</dbReference>
<dbReference type="PANTHER" id="PTHR30481:SF2">
    <property type="entry name" value="SITE-SPECIFIC DNA-METHYLTRANSFERASE (ADENINE-SPECIFIC)"/>
    <property type="match status" value="1"/>
</dbReference>
<dbReference type="AlphaFoldDB" id="A0A0G0T7Y4"/>
<evidence type="ECO:0000313" key="7">
    <source>
        <dbReference type="EMBL" id="KKR70911.1"/>
    </source>
</evidence>
<accession>A0A0G0T7Y4</accession>
<dbReference type="GO" id="GO:0006298">
    <property type="term" value="P:mismatch repair"/>
    <property type="evidence" value="ECO:0007669"/>
    <property type="project" value="TreeGrafter"/>
</dbReference>
<comment type="caution">
    <text evidence="7">The sequence shown here is derived from an EMBL/GenBank/DDBJ whole genome shotgun (WGS) entry which is preliminary data.</text>
</comment>
<comment type="catalytic activity">
    <reaction evidence="6">
        <text>a 2'-deoxyadenosine in DNA + S-adenosyl-L-methionine = an N(6)-methyl-2'-deoxyadenosine in DNA + S-adenosyl-L-homocysteine + H(+)</text>
        <dbReference type="Rhea" id="RHEA:15197"/>
        <dbReference type="Rhea" id="RHEA-COMP:12418"/>
        <dbReference type="Rhea" id="RHEA-COMP:12419"/>
        <dbReference type="ChEBI" id="CHEBI:15378"/>
        <dbReference type="ChEBI" id="CHEBI:57856"/>
        <dbReference type="ChEBI" id="CHEBI:59789"/>
        <dbReference type="ChEBI" id="CHEBI:90615"/>
        <dbReference type="ChEBI" id="CHEBI:90616"/>
        <dbReference type="EC" id="2.1.1.72"/>
    </reaction>
</comment>
<keyword evidence="5" id="KW-0949">S-adenosyl-L-methionine</keyword>
<reference evidence="7 8" key="1">
    <citation type="journal article" date="2015" name="Nature">
        <title>rRNA introns, odd ribosomes, and small enigmatic genomes across a large radiation of phyla.</title>
        <authorList>
            <person name="Brown C.T."/>
            <person name="Hug L.A."/>
            <person name="Thomas B.C."/>
            <person name="Sharon I."/>
            <person name="Castelle C.J."/>
            <person name="Singh A."/>
            <person name="Wilkins M.J."/>
            <person name="Williams K.H."/>
            <person name="Banfield J.F."/>
        </authorList>
    </citation>
    <scope>NUCLEOTIDE SEQUENCE [LARGE SCALE GENOMIC DNA]</scope>
</reference>
<dbReference type="Gene3D" id="3.40.50.150">
    <property type="entry name" value="Vaccinia Virus protein VP39"/>
    <property type="match status" value="1"/>
</dbReference>
<dbReference type="InterPro" id="IPR012263">
    <property type="entry name" value="M_m6A_EcoRV"/>
</dbReference>
<dbReference type="GO" id="GO:0032259">
    <property type="term" value="P:methylation"/>
    <property type="evidence" value="ECO:0007669"/>
    <property type="project" value="UniProtKB-KW"/>
</dbReference>
<dbReference type="GO" id="GO:0043565">
    <property type="term" value="F:sequence-specific DNA binding"/>
    <property type="evidence" value="ECO:0007669"/>
    <property type="project" value="TreeGrafter"/>
</dbReference>
<evidence type="ECO:0000256" key="1">
    <source>
        <dbReference type="ARBA" id="ARBA00006594"/>
    </source>
</evidence>
<evidence type="ECO:0000313" key="8">
    <source>
        <dbReference type="Proteomes" id="UP000034664"/>
    </source>
</evidence>
<comment type="similarity">
    <text evidence="1">Belongs to the N(4)/N(6)-methyltransferase family.</text>
</comment>
<dbReference type="PATRIC" id="fig|1618482.3.peg.1131"/>
<evidence type="ECO:0000256" key="2">
    <source>
        <dbReference type="ARBA" id="ARBA00011900"/>
    </source>
</evidence>
<keyword evidence="3 7" id="KW-0489">Methyltransferase</keyword>
<dbReference type="GO" id="GO:0009007">
    <property type="term" value="F:site-specific DNA-methyltransferase (adenine-specific) activity"/>
    <property type="evidence" value="ECO:0007669"/>
    <property type="project" value="UniProtKB-EC"/>
</dbReference>
<dbReference type="PIRSF" id="PIRSF000398">
    <property type="entry name" value="M_m6A_EcoRV"/>
    <property type="match status" value="1"/>
</dbReference>